<evidence type="ECO:0000313" key="2">
    <source>
        <dbReference type="EMBL" id="MBT9146241.1"/>
    </source>
</evidence>
<dbReference type="Pfam" id="PF08241">
    <property type="entry name" value="Methyltransf_11"/>
    <property type="match status" value="1"/>
</dbReference>
<protein>
    <submittedName>
        <fullName evidence="2">S-adenosylmethionine-dependent methyltransferase</fullName>
        <ecNumber evidence="2">2.1.1.-</ecNumber>
    </submittedName>
</protein>
<dbReference type="GO" id="GO:0008757">
    <property type="term" value="F:S-adenosylmethionine-dependent methyltransferase activity"/>
    <property type="evidence" value="ECO:0007669"/>
    <property type="project" value="InterPro"/>
</dbReference>
<dbReference type="InterPro" id="IPR029063">
    <property type="entry name" value="SAM-dependent_MTases_sf"/>
</dbReference>
<dbReference type="CDD" id="cd02440">
    <property type="entry name" value="AdoMet_MTases"/>
    <property type="match status" value="1"/>
</dbReference>
<accession>A0A9E2BJB7</accession>
<organism evidence="2 3">
    <name type="scientific">Psychracetigena formicireducens</name>
    <dbReference type="NCBI Taxonomy" id="2986056"/>
    <lineage>
        <taxon>Bacteria</taxon>
        <taxon>Bacillati</taxon>
        <taxon>Candidatus Lithacetigenota</taxon>
        <taxon>Candidatus Psychracetigena</taxon>
    </lineage>
</organism>
<evidence type="ECO:0000259" key="1">
    <source>
        <dbReference type="Pfam" id="PF08241"/>
    </source>
</evidence>
<keyword evidence="2" id="KW-0489">Methyltransferase</keyword>
<evidence type="ECO:0000313" key="3">
    <source>
        <dbReference type="Proteomes" id="UP000811545"/>
    </source>
</evidence>
<dbReference type="AlphaFoldDB" id="A0A9E2BJB7"/>
<reference evidence="2 3" key="1">
    <citation type="journal article" date="2021" name="bioRxiv">
        <title>Unique metabolic strategies in Hadean analogues reveal hints for primordial physiology.</title>
        <authorList>
            <person name="Nobu M.K."/>
            <person name="Nakai R."/>
            <person name="Tamazawa S."/>
            <person name="Mori H."/>
            <person name="Toyoda A."/>
            <person name="Ijiri A."/>
            <person name="Suzuki S."/>
            <person name="Kurokawa K."/>
            <person name="Kamagata Y."/>
            <person name="Tamaki H."/>
        </authorList>
    </citation>
    <scope>NUCLEOTIDE SEQUENCE [LARGE SCALE GENOMIC DNA]</scope>
    <source>
        <strain evidence="2">BS525</strain>
    </source>
</reference>
<gene>
    <name evidence="2" type="ORF">DDT42_02123</name>
</gene>
<dbReference type="Gene3D" id="3.40.50.150">
    <property type="entry name" value="Vaccinia Virus protein VP39"/>
    <property type="match status" value="1"/>
</dbReference>
<dbReference type="InterPro" id="IPR050508">
    <property type="entry name" value="Methyltransf_Superfamily"/>
</dbReference>
<name>A0A9E2BJB7_PSYF1</name>
<dbReference type="GO" id="GO:0032259">
    <property type="term" value="P:methylation"/>
    <property type="evidence" value="ECO:0007669"/>
    <property type="project" value="UniProtKB-KW"/>
</dbReference>
<proteinExistence type="predicted"/>
<keyword evidence="2" id="KW-0808">Transferase</keyword>
<dbReference type="PANTHER" id="PTHR42912:SF93">
    <property type="entry name" value="N6-ADENOSINE-METHYLTRANSFERASE TMT1A"/>
    <property type="match status" value="1"/>
</dbReference>
<comment type="caution">
    <text evidence="2">The sequence shown here is derived from an EMBL/GenBank/DDBJ whole genome shotgun (WGS) entry which is preliminary data.</text>
</comment>
<feature type="domain" description="Methyltransferase type 11" evidence="1">
    <location>
        <begin position="37"/>
        <end position="124"/>
    </location>
</feature>
<dbReference type="InterPro" id="IPR013216">
    <property type="entry name" value="Methyltransf_11"/>
</dbReference>
<dbReference type="PANTHER" id="PTHR42912">
    <property type="entry name" value="METHYLTRANSFERASE"/>
    <property type="match status" value="1"/>
</dbReference>
<dbReference type="SUPFAM" id="SSF53335">
    <property type="entry name" value="S-adenosyl-L-methionine-dependent methyltransferases"/>
    <property type="match status" value="1"/>
</dbReference>
<dbReference type="EMBL" id="QLTW01000404">
    <property type="protein sequence ID" value="MBT9146241.1"/>
    <property type="molecule type" value="Genomic_DNA"/>
</dbReference>
<dbReference type="EC" id="2.1.1.-" evidence="2"/>
<sequence>MQTAERVARHDVANNVIFQRHLVAYNAAETEISGNVLEVGSGDGYGLRILSKKAVNYTAVDKFPTDLSGVGENVQFVQANIPPLPFESNSFDYVVGFQVIEHIDNDKDFCKEIARVLKPGGKLLLTTPNRTMSLTRNPFHIREYLANELHSLMAQTFSKVEVKGVFGNEKVMNYYYTNKKGVERITRWDILDLQHRLPRRMLQIPYDFFNWVNRKALFKQNAGLVSAILASDHFIAPSNGKEFDLFVFAEK</sequence>
<dbReference type="Proteomes" id="UP000811545">
    <property type="component" value="Unassembled WGS sequence"/>
</dbReference>